<dbReference type="Gene3D" id="3.30.70.580">
    <property type="entry name" value="Pseudouridine synthase I, catalytic domain, N-terminal subdomain"/>
    <property type="match status" value="1"/>
</dbReference>
<dbReference type="CDD" id="cd02570">
    <property type="entry name" value="PseudoU_synth_EcTruA"/>
    <property type="match status" value="1"/>
</dbReference>
<sequence length="294" mass="32034">MNLESGTRRIRLDLGYDGTEFSGWARQPGLRTVQGVLEETLATLFRRHQPAPLLTVAGRTDAGVHARGQVAHLDLDEAQLLSLRRRSDGDSGTAPDVLACVLAHRMNGILGADSDVVLHSSTLAPEGFDARFGAVWRRYEYRVADVASPRDPLTRRMTVRHPGALDVEAMDTAARALLGLHDYATFCKPREGSTTIRTLQAFSWRRGEDGVLVASLQADAFCHSMVRALVGAAVAVGAGNLTGEQLIRLRDERMRTSAFLVMPAKGLVLTEVGYPGDGELLARAEQTRARREPI</sequence>
<organism evidence="9">
    <name type="scientific">Herbiconiux sp. A18JL235</name>
    <dbReference type="NCBI Taxonomy" id="3152363"/>
    <lineage>
        <taxon>Bacteria</taxon>
        <taxon>Bacillati</taxon>
        <taxon>Actinomycetota</taxon>
        <taxon>Actinomycetes</taxon>
        <taxon>Micrococcales</taxon>
        <taxon>Microbacteriaceae</taxon>
        <taxon>Herbiconiux</taxon>
    </lineage>
</organism>
<feature type="active site" description="Nucleophile" evidence="4 5">
    <location>
        <position position="61"/>
    </location>
</feature>
<comment type="similarity">
    <text evidence="1 4 7">Belongs to the tRNA pseudouridine synthase TruA family.</text>
</comment>
<comment type="function">
    <text evidence="4">Formation of pseudouridine at positions 38, 39 and 40 in the anticodon stem and loop of transfer RNAs.</text>
</comment>
<evidence type="ECO:0000256" key="2">
    <source>
        <dbReference type="ARBA" id="ARBA00022694"/>
    </source>
</evidence>
<dbReference type="GO" id="GO:0160147">
    <property type="term" value="F:tRNA pseudouridine(38-40) synthase activity"/>
    <property type="evidence" value="ECO:0007669"/>
    <property type="project" value="UniProtKB-EC"/>
</dbReference>
<feature type="binding site" evidence="4 6">
    <location>
        <position position="139"/>
    </location>
    <ligand>
        <name>substrate</name>
    </ligand>
</feature>
<dbReference type="SUPFAM" id="SSF55120">
    <property type="entry name" value="Pseudouridine synthase"/>
    <property type="match status" value="1"/>
</dbReference>
<evidence type="ECO:0000256" key="3">
    <source>
        <dbReference type="ARBA" id="ARBA00023235"/>
    </source>
</evidence>
<proteinExistence type="inferred from homology"/>
<gene>
    <name evidence="4" type="primary">truA</name>
    <name evidence="9" type="ORF">ABFY20_16415</name>
</gene>
<comment type="subunit">
    <text evidence="4">Homodimer.</text>
</comment>
<evidence type="ECO:0000256" key="1">
    <source>
        <dbReference type="ARBA" id="ARBA00009375"/>
    </source>
</evidence>
<dbReference type="GO" id="GO:0003723">
    <property type="term" value="F:RNA binding"/>
    <property type="evidence" value="ECO:0007669"/>
    <property type="project" value="InterPro"/>
</dbReference>
<feature type="domain" description="Pseudouridine synthase I TruA alpha/beta" evidence="8">
    <location>
        <begin position="173"/>
        <end position="275"/>
    </location>
</feature>
<comment type="caution">
    <text evidence="4">Lacks conserved residue(s) required for the propagation of feature annotation.</text>
</comment>
<dbReference type="InterPro" id="IPR020095">
    <property type="entry name" value="PsdUridine_synth_TruA_C"/>
</dbReference>
<comment type="catalytic activity">
    <reaction evidence="4 7">
        <text>uridine(38/39/40) in tRNA = pseudouridine(38/39/40) in tRNA</text>
        <dbReference type="Rhea" id="RHEA:22376"/>
        <dbReference type="Rhea" id="RHEA-COMP:10085"/>
        <dbReference type="Rhea" id="RHEA-COMP:10087"/>
        <dbReference type="ChEBI" id="CHEBI:65314"/>
        <dbReference type="ChEBI" id="CHEBI:65315"/>
        <dbReference type="EC" id="5.4.99.12"/>
    </reaction>
</comment>
<evidence type="ECO:0000256" key="6">
    <source>
        <dbReference type="PIRSR" id="PIRSR001430-2"/>
    </source>
</evidence>
<evidence type="ECO:0000313" key="9">
    <source>
        <dbReference type="EMBL" id="XDI04901.1"/>
    </source>
</evidence>
<keyword evidence="3 4" id="KW-0413">Isomerase</keyword>
<dbReference type="PANTHER" id="PTHR11142:SF0">
    <property type="entry name" value="TRNA PSEUDOURIDINE SYNTHASE-LIKE 1"/>
    <property type="match status" value="1"/>
</dbReference>
<dbReference type="EMBL" id="CP162511">
    <property type="protein sequence ID" value="XDI04901.1"/>
    <property type="molecule type" value="Genomic_DNA"/>
</dbReference>
<dbReference type="PIRSF" id="PIRSF001430">
    <property type="entry name" value="tRNA_psdUrid_synth"/>
    <property type="match status" value="1"/>
</dbReference>
<dbReference type="AlphaFoldDB" id="A0AB39BET1"/>
<evidence type="ECO:0000256" key="4">
    <source>
        <dbReference type="HAMAP-Rule" id="MF_00171"/>
    </source>
</evidence>
<dbReference type="GO" id="GO:0031119">
    <property type="term" value="P:tRNA pseudouridine synthesis"/>
    <property type="evidence" value="ECO:0007669"/>
    <property type="project" value="UniProtKB-UniRule"/>
</dbReference>
<dbReference type="InterPro" id="IPR020094">
    <property type="entry name" value="TruA/RsuA/RluB/E/F_N"/>
</dbReference>
<name>A0AB39BET1_9MICO</name>
<dbReference type="HAMAP" id="MF_00171">
    <property type="entry name" value="TruA"/>
    <property type="match status" value="1"/>
</dbReference>
<keyword evidence="2 4" id="KW-0819">tRNA processing</keyword>
<dbReference type="PANTHER" id="PTHR11142">
    <property type="entry name" value="PSEUDOURIDYLATE SYNTHASE"/>
    <property type="match status" value="1"/>
</dbReference>
<dbReference type="InterPro" id="IPR001406">
    <property type="entry name" value="PsdUridine_synth_TruA"/>
</dbReference>
<evidence type="ECO:0000259" key="8">
    <source>
        <dbReference type="Pfam" id="PF01416"/>
    </source>
</evidence>
<evidence type="ECO:0000256" key="7">
    <source>
        <dbReference type="RuleBase" id="RU003792"/>
    </source>
</evidence>
<dbReference type="InterPro" id="IPR020103">
    <property type="entry name" value="PsdUridine_synth_cat_dom_sf"/>
</dbReference>
<evidence type="ECO:0000256" key="5">
    <source>
        <dbReference type="PIRSR" id="PIRSR001430-1"/>
    </source>
</evidence>
<reference evidence="9" key="1">
    <citation type="submission" date="2024-05" db="EMBL/GenBank/DDBJ databases">
        <title>Herbiconiux sp. A18JL235.</title>
        <authorList>
            <person name="Zhang G."/>
        </authorList>
    </citation>
    <scope>NUCLEOTIDE SEQUENCE</scope>
    <source>
        <strain evidence="9">A18JL235</strain>
    </source>
</reference>
<dbReference type="Gene3D" id="3.30.70.660">
    <property type="entry name" value="Pseudouridine synthase I, catalytic domain, C-terminal subdomain"/>
    <property type="match status" value="1"/>
</dbReference>
<dbReference type="InterPro" id="IPR020097">
    <property type="entry name" value="PsdUridine_synth_TruA_a/b_dom"/>
</dbReference>
<dbReference type="Pfam" id="PF01416">
    <property type="entry name" value="PseudoU_synth_1"/>
    <property type="match status" value="1"/>
</dbReference>
<dbReference type="RefSeq" id="WP_368497296.1">
    <property type="nucleotide sequence ID" value="NZ_CP162511.1"/>
</dbReference>
<protein>
    <recommendedName>
        <fullName evidence="4">tRNA pseudouridine synthase A</fullName>
        <ecNumber evidence="4">5.4.99.12</ecNumber>
    </recommendedName>
    <alternativeName>
        <fullName evidence="4">tRNA pseudouridine(38-40) synthase</fullName>
    </alternativeName>
    <alternativeName>
        <fullName evidence="4">tRNA pseudouridylate synthase I</fullName>
    </alternativeName>
    <alternativeName>
        <fullName evidence="4">tRNA-uridine isomerase I</fullName>
    </alternativeName>
</protein>
<dbReference type="EC" id="5.4.99.12" evidence="4"/>
<accession>A0AB39BET1</accession>